<evidence type="ECO:0000256" key="1">
    <source>
        <dbReference type="ARBA" id="ARBA00004948"/>
    </source>
</evidence>
<evidence type="ECO:0000256" key="2">
    <source>
        <dbReference type="ARBA" id="ARBA00022977"/>
    </source>
</evidence>
<dbReference type="Pfam" id="PF02581">
    <property type="entry name" value="TMP-TENI"/>
    <property type="match status" value="1"/>
</dbReference>
<protein>
    <submittedName>
        <fullName evidence="4">Thiamine phosphate synthase</fullName>
    </submittedName>
</protein>
<dbReference type="InterPro" id="IPR036206">
    <property type="entry name" value="ThiamineP_synth_sf"/>
</dbReference>
<dbReference type="GO" id="GO:0009228">
    <property type="term" value="P:thiamine biosynthetic process"/>
    <property type="evidence" value="ECO:0007669"/>
    <property type="project" value="UniProtKB-KW"/>
</dbReference>
<dbReference type="Gene3D" id="3.20.20.70">
    <property type="entry name" value="Aldolase class I"/>
    <property type="match status" value="1"/>
</dbReference>
<proteinExistence type="predicted"/>
<comment type="caution">
    <text evidence="4">The sequence shown here is derived from an EMBL/GenBank/DDBJ whole genome shotgun (WGS) entry which is preliminary data.</text>
</comment>
<dbReference type="PANTHER" id="PTHR20857:SF15">
    <property type="entry name" value="THIAMINE-PHOSPHATE SYNTHASE"/>
    <property type="match status" value="1"/>
</dbReference>
<dbReference type="AlphaFoldDB" id="A0A9D1XPW9"/>
<feature type="domain" description="Thiamine phosphate synthase/TenI" evidence="3">
    <location>
        <begin position="6"/>
        <end position="173"/>
    </location>
</feature>
<dbReference type="EMBL" id="DXEN01000015">
    <property type="protein sequence ID" value="HIX85516.1"/>
    <property type="molecule type" value="Genomic_DNA"/>
</dbReference>
<keyword evidence="2" id="KW-0784">Thiamine biosynthesis</keyword>
<evidence type="ECO:0000259" key="3">
    <source>
        <dbReference type="Pfam" id="PF02581"/>
    </source>
</evidence>
<accession>A0A9D1XPW9</accession>
<dbReference type="GO" id="GO:0005737">
    <property type="term" value="C:cytoplasm"/>
    <property type="evidence" value="ECO:0007669"/>
    <property type="project" value="TreeGrafter"/>
</dbReference>
<evidence type="ECO:0000313" key="5">
    <source>
        <dbReference type="Proteomes" id="UP000823847"/>
    </source>
</evidence>
<dbReference type="InterPro" id="IPR022998">
    <property type="entry name" value="ThiamineP_synth_TenI"/>
</dbReference>
<dbReference type="Proteomes" id="UP000823847">
    <property type="component" value="Unassembled WGS sequence"/>
</dbReference>
<evidence type="ECO:0000313" key="4">
    <source>
        <dbReference type="EMBL" id="HIX85516.1"/>
    </source>
</evidence>
<sequence>MNKLIVITTPSFFPDEAALLTRLFEAGMTRLHIRKPGSRREELERLLDAIPAAYYPRVALHDWLDIAAERGLGGIHLNRRNPEAPAAFAGTVSRSCHSLAEVETYKPSCDYLFLSPIFPSISKEGYGSGFSLEELRAARNIIDGKVIALGGIDPERIRQLSDLPFGGVAVLGALWGSAPSLDTAESIIRQYKRMAYELTR</sequence>
<dbReference type="GO" id="GO:0004789">
    <property type="term" value="F:thiamine-phosphate diphosphorylase activity"/>
    <property type="evidence" value="ECO:0007669"/>
    <property type="project" value="TreeGrafter"/>
</dbReference>
<name>A0A9D1XPW9_9BACT</name>
<dbReference type="SUPFAM" id="SSF51391">
    <property type="entry name" value="Thiamin phosphate synthase"/>
    <property type="match status" value="1"/>
</dbReference>
<gene>
    <name evidence="4" type="ORF">H9848_02760</name>
</gene>
<dbReference type="CDD" id="cd00564">
    <property type="entry name" value="TMP_TenI"/>
    <property type="match status" value="1"/>
</dbReference>
<reference evidence="4" key="2">
    <citation type="submission" date="2021-04" db="EMBL/GenBank/DDBJ databases">
        <authorList>
            <person name="Gilroy R."/>
        </authorList>
    </citation>
    <scope>NUCLEOTIDE SEQUENCE</scope>
    <source>
        <strain evidence="4">ChiHecec2B26-12326</strain>
    </source>
</reference>
<dbReference type="InterPro" id="IPR013785">
    <property type="entry name" value="Aldolase_TIM"/>
</dbReference>
<reference evidence="4" key="1">
    <citation type="journal article" date="2021" name="PeerJ">
        <title>Extensive microbial diversity within the chicken gut microbiome revealed by metagenomics and culture.</title>
        <authorList>
            <person name="Gilroy R."/>
            <person name="Ravi A."/>
            <person name="Getino M."/>
            <person name="Pursley I."/>
            <person name="Horton D.L."/>
            <person name="Alikhan N.F."/>
            <person name="Baker D."/>
            <person name="Gharbi K."/>
            <person name="Hall N."/>
            <person name="Watson M."/>
            <person name="Adriaenssens E.M."/>
            <person name="Foster-Nyarko E."/>
            <person name="Jarju S."/>
            <person name="Secka A."/>
            <person name="Antonio M."/>
            <person name="Oren A."/>
            <person name="Chaudhuri R.R."/>
            <person name="La Ragione R."/>
            <person name="Hildebrand F."/>
            <person name="Pallen M.J."/>
        </authorList>
    </citation>
    <scope>NUCLEOTIDE SEQUENCE</scope>
    <source>
        <strain evidence="4">ChiHecec2B26-12326</strain>
    </source>
</reference>
<comment type="pathway">
    <text evidence="1">Cofactor biosynthesis; thiamine diphosphate biosynthesis.</text>
</comment>
<organism evidence="4 5">
    <name type="scientific">Candidatus Parabacteroides intestinigallinarum</name>
    <dbReference type="NCBI Taxonomy" id="2838722"/>
    <lineage>
        <taxon>Bacteria</taxon>
        <taxon>Pseudomonadati</taxon>
        <taxon>Bacteroidota</taxon>
        <taxon>Bacteroidia</taxon>
        <taxon>Bacteroidales</taxon>
        <taxon>Tannerellaceae</taxon>
        <taxon>Parabacteroides</taxon>
    </lineage>
</organism>
<dbReference type="PANTHER" id="PTHR20857">
    <property type="entry name" value="THIAMINE-PHOSPHATE PYROPHOSPHORYLASE"/>
    <property type="match status" value="1"/>
</dbReference>